<proteinExistence type="predicted"/>
<accession>E6QQI5</accession>
<comment type="caution">
    <text evidence="1">The sequence shown here is derived from an EMBL/GenBank/DDBJ whole genome shotgun (WGS) entry which is preliminary data.</text>
</comment>
<protein>
    <submittedName>
        <fullName evidence="1">Chloride channel protein 3 (ClC-3)</fullName>
    </submittedName>
</protein>
<dbReference type="AlphaFoldDB" id="E6QQI5"/>
<reference evidence="1" key="1">
    <citation type="submission" date="2009-10" db="EMBL/GenBank/DDBJ databases">
        <title>Diversity of trophic interactions inside an arsenic-rich microbial ecosystem.</title>
        <authorList>
            <person name="Bertin P.N."/>
            <person name="Heinrich-Salmeron A."/>
            <person name="Pelletier E."/>
            <person name="Goulhen-Chollet F."/>
            <person name="Arsene-Ploetze F."/>
            <person name="Gallien S."/>
            <person name="Calteau A."/>
            <person name="Vallenet D."/>
            <person name="Casiot C."/>
            <person name="Chane-Woon-Ming B."/>
            <person name="Giloteaux L."/>
            <person name="Barakat M."/>
            <person name="Bonnefoy V."/>
            <person name="Bruneel O."/>
            <person name="Chandler M."/>
            <person name="Cleiss J."/>
            <person name="Duran R."/>
            <person name="Elbaz-Poulichet F."/>
            <person name="Fonknechten N."/>
            <person name="Lauga B."/>
            <person name="Mornico D."/>
            <person name="Ortet P."/>
            <person name="Schaeffer C."/>
            <person name="Siguier P."/>
            <person name="Alexander Thil Smith A."/>
            <person name="Van Dorsselaer A."/>
            <person name="Weissenbach J."/>
            <person name="Medigue C."/>
            <person name="Le Paslier D."/>
        </authorList>
    </citation>
    <scope>NUCLEOTIDE SEQUENCE</scope>
</reference>
<organism evidence="1">
    <name type="scientific">mine drainage metagenome</name>
    <dbReference type="NCBI Taxonomy" id="410659"/>
    <lineage>
        <taxon>unclassified sequences</taxon>
        <taxon>metagenomes</taxon>
        <taxon>ecological metagenomes</taxon>
    </lineage>
</organism>
<evidence type="ECO:0000313" key="1">
    <source>
        <dbReference type="EMBL" id="CBI09506.1"/>
    </source>
</evidence>
<gene>
    <name evidence="1" type="ORF">CARN7_0235</name>
</gene>
<sequence length="37" mass="3872">MLIASSATGASLGSDRGKLHVLCNCGTFFFILAGLLW</sequence>
<dbReference type="EMBL" id="CABR01000033">
    <property type="protein sequence ID" value="CBI09506.1"/>
    <property type="molecule type" value="Genomic_DNA"/>
</dbReference>
<name>E6QQI5_9ZZZZ</name>